<dbReference type="AlphaFoldDB" id="A0AA85K7Y4"/>
<dbReference type="Gene3D" id="3.40.50.1910">
    <property type="match status" value="2"/>
</dbReference>
<dbReference type="Proteomes" id="UP000050795">
    <property type="component" value="Unassembled WGS sequence"/>
</dbReference>
<dbReference type="Pfam" id="PF00995">
    <property type="entry name" value="Sec1"/>
    <property type="match status" value="1"/>
</dbReference>
<evidence type="ECO:0000313" key="3">
    <source>
        <dbReference type="WBParaSite" id="TREG1_79300.1"/>
    </source>
</evidence>
<protein>
    <submittedName>
        <fullName evidence="3">Uncharacterized protein</fullName>
    </submittedName>
</protein>
<dbReference type="InterPro" id="IPR027482">
    <property type="entry name" value="Sec1-like_dom2"/>
</dbReference>
<sequence length="785" mass="86982">MTNLTEGPLNIDVLKESYHNEFFRYIDVYASPKCIYWEKDLLAHVSSVVNNSDLKKHGVVNSFLLTSIKDTCSPSTCKSVIFIISPKVSIVDCVQSFVVRDSQVNQNTGKQYGIIAIPRFSFACKNFLKVKKLINKFTHISEFPLTIVPVDCDVLSMEDSSCFANYSIAEKHDSIYQFVQGLMRFQSIFGLFPKIFAKGEKAVQVTKMLRRMLDESKASEKSQSQCTALDEIESQTDLLILIDRSVDPLTPLLNQLTYAGLVDEKWGIRFGICKPCFSSENETSRKVMLNSTDMVYAEIRDQNFSKVGLTLSQLTKEISALVAESKSAKELSDLRRVVSQIPDIRLKRSELEIHTLLAEDIQKRVSTDDFLSGLKAQQDFLNCCESDKAHPFIEDCILRGAPLEEVLRLICIQSFCNGGLKQRLLEYYKNEIIQVYGFEHIFTLDNLERVGLLHESSSNLLTSLQTSNFTPQEKINLRHNNPANSKLPTSLKQTIINISMSYNSALKGNLRLIPSFPNHHLSDTEQALCNIFSGYIPISTRLIQILTNNWYPKSNLSSSVNPPPMMTGGNNPLSTTSGGGGVGSSNLFLSKATNAIMSGTRLLSGLRSQDSLEMSVLPEMDEQNMTFGFNHAGGRAGGGGEASSAGSKQRVSLPNYSTLSTLPVNRTPAVHSLSHVINAPELEELQLPVNNDLPFESSNIINNNNNNSSIGNSLLNTKTNLNKPRIIVVGFVGGVTHAEISTLRTLAAVEDSNIEFVIITTGFLTAHTFIDSLSQPMKPITLIPF</sequence>
<dbReference type="GO" id="GO:0016192">
    <property type="term" value="P:vesicle-mediated transport"/>
    <property type="evidence" value="ECO:0007669"/>
    <property type="project" value="InterPro"/>
</dbReference>
<name>A0AA85K7Y4_TRIRE</name>
<dbReference type="Gene3D" id="3.40.50.2060">
    <property type="match status" value="1"/>
</dbReference>
<dbReference type="InterPro" id="IPR043154">
    <property type="entry name" value="Sec-1-like_dom1"/>
</dbReference>
<keyword evidence="2" id="KW-1185">Reference proteome</keyword>
<accession>A0AA85K7Y4</accession>
<reference evidence="3" key="2">
    <citation type="submission" date="2023-11" db="UniProtKB">
        <authorList>
            <consortium name="WormBaseParasite"/>
        </authorList>
    </citation>
    <scope>IDENTIFICATION</scope>
</reference>
<organism evidence="2 3">
    <name type="scientific">Trichobilharzia regenti</name>
    <name type="common">Nasal bird schistosome</name>
    <dbReference type="NCBI Taxonomy" id="157069"/>
    <lineage>
        <taxon>Eukaryota</taxon>
        <taxon>Metazoa</taxon>
        <taxon>Spiralia</taxon>
        <taxon>Lophotrochozoa</taxon>
        <taxon>Platyhelminthes</taxon>
        <taxon>Trematoda</taxon>
        <taxon>Digenea</taxon>
        <taxon>Strigeidida</taxon>
        <taxon>Schistosomatoidea</taxon>
        <taxon>Schistosomatidae</taxon>
        <taxon>Trichobilharzia</taxon>
    </lineage>
</organism>
<comment type="similarity">
    <text evidence="1">Belongs to the STXBP/unc-18/SEC1 family.</text>
</comment>
<dbReference type="Gene3D" id="1.25.40.850">
    <property type="match status" value="1"/>
</dbReference>
<dbReference type="WBParaSite" id="TREG1_79300.1">
    <property type="protein sequence ID" value="TREG1_79300.1"/>
    <property type="gene ID" value="TREG1_79300"/>
</dbReference>
<evidence type="ECO:0000256" key="1">
    <source>
        <dbReference type="ARBA" id="ARBA00009884"/>
    </source>
</evidence>
<dbReference type="InterPro" id="IPR001619">
    <property type="entry name" value="Sec1-like"/>
</dbReference>
<reference evidence="2" key="1">
    <citation type="submission" date="2022-06" db="EMBL/GenBank/DDBJ databases">
        <authorList>
            <person name="Berger JAMES D."/>
            <person name="Berger JAMES D."/>
        </authorList>
    </citation>
    <scope>NUCLEOTIDE SEQUENCE [LARGE SCALE GENOMIC DNA]</scope>
</reference>
<dbReference type="SUPFAM" id="SSF56815">
    <property type="entry name" value="Sec1/munc18-like (SM) proteins"/>
    <property type="match status" value="2"/>
</dbReference>
<dbReference type="InterPro" id="IPR043155">
    <property type="entry name" value="VPS33_dom3b"/>
</dbReference>
<dbReference type="PANTHER" id="PTHR11679">
    <property type="entry name" value="VESICLE PROTEIN SORTING-ASSOCIATED"/>
    <property type="match status" value="1"/>
</dbReference>
<dbReference type="InterPro" id="IPR036045">
    <property type="entry name" value="Sec1-like_sf"/>
</dbReference>
<proteinExistence type="inferred from homology"/>
<evidence type="ECO:0000313" key="2">
    <source>
        <dbReference type="Proteomes" id="UP000050795"/>
    </source>
</evidence>